<dbReference type="Proteomes" id="UP000593892">
    <property type="component" value="Chromosome"/>
</dbReference>
<keyword evidence="3" id="KW-1185">Reference proteome</keyword>
<evidence type="ECO:0000256" key="1">
    <source>
        <dbReference type="SAM" id="Phobius"/>
    </source>
</evidence>
<organism evidence="2 3">
    <name type="scientific">Paludibaculum fermentans</name>
    <dbReference type="NCBI Taxonomy" id="1473598"/>
    <lineage>
        <taxon>Bacteria</taxon>
        <taxon>Pseudomonadati</taxon>
        <taxon>Acidobacteriota</taxon>
        <taxon>Terriglobia</taxon>
        <taxon>Bryobacterales</taxon>
        <taxon>Bryobacteraceae</taxon>
        <taxon>Paludibaculum</taxon>
    </lineage>
</organism>
<proteinExistence type="predicted"/>
<accession>A0A7S7NTN6</accession>
<feature type="transmembrane region" description="Helical" evidence="1">
    <location>
        <begin position="63"/>
        <end position="84"/>
    </location>
</feature>
<gene>
    <name evidence="2" type="ORF">IRI77_06655</name>
</gene>
<dbReference type="RefSeq" id="WP_194451289.1">
    <property type="nucleotide sequence ID" value="NZ_CP063849.1"/>
</dbReference>
<evidence type="ECO:0000313" key="3">
    <source>
        <dbReference type="Proteomes" id="UP000593892"/>
    </source>
</evidence>
<sequence length="93" mass="9822">MNLLPFAIVWAVLGVIVLSLALMRRSVSANEDDSIHLGAASGAIDQQMTTAKKLEAIDKWGKLLTVVLAVTGLVLAILYGMQVWDATSKAGLG</sequence>
<dbReference type="EMBL" id="CP063849">
    <property type="protein sequence ID" value="QOY89627.1"/>
    <property type="molecule type" value="Genomic_DNA"/>
</dbReference>
<name>A0A7S7NTN6_PALFE</name>
<feature type="transmembrane region" description="Helical" evidence="1">
    <location>
        <begin position="6"/>
        <end position="23"/>
    </location>
</feature>
<reference evidence="2 3" key="1">
    <citation type="submission" date="2020-10" db="EMBL/GenBank/DDBJ databases">
        <title>Complete genome sequence of Paludibaculum fermentans P105T, a facultatively anaerobic acidobacterium capable of dissimilatory Fe(III) reduction.</title>
        <authorList>
            <person name="Dedysh S.N."/>
            <person name="Beletsky A.V."/>
            <person name="Kulichevskaya I.S."/>
            <person name="Mardanov A.V."/>
            <person name="Ravin N.V."/>
        </authorList>
    </citation>
    <scope>NUCLEOTIDE SEQUENCE [LARGE SCALE GENOMIC DNA]</scope>
    <source>
        <strain evidence="2 3">P105</strain>
    </source>
</reference>
<evidence type="ECO:0000313" key="2">
    <source>
        <dbReference type="EMBL" id="QOY89627.1"/>
    </source>
</evidence>
<keyword evidence="1" id="KW-0472">Membrane</keyword>
<keyword evidence="1" id="KW-1133">Transmembrane helix</keyword>
<dbReference type="AlphaFoldDB" id="A0A7S7NTN6"/>
<keyword evidence="1" id="KW-0812">Transmembrane</keyword>
<dbReference type="KEGG" id="pfer:IRI77_06655"/>
<protein>
    <submittedName>
        <fullName evidence="2">Uncharacterized protein</fullName>
    </submittedName>
</protein>